<dbReference type="Proteomes" id="UP000198796">
    <property type="component" value="Unassembled WGS sequence"/>
</dbReference>
<sequence length="802" mass="89757">MGWVHIPGQPFVKVGLYLQDALLAQTMANLEREDVIAAGLADGPCGFALPLSEETLRLVQGNGGVAEVKVIGPRNQKIGVWRVDRADDPSVRPLQTGLSQRQKRLYGDVELLGKLLELPALEAREPLKSSPVQKLLFDRRDFLHPGHELPNEMFAYTEYIRYRDRLDERYQTDSAPEDVAHFYKRYLGVYGAMRGGLRIPLSKAAIDWLNEPIVIPGQTRHLTRVAWAFLMDVAPILKTMNFGASDWYAWVVYWWSVNQAEAIHCEDCLVPDFLIAVLGAVDETRWNGPLAPSEFMVRIHSETPELAGLDLNTEAGKQDLICALMILGLSRPDYLRYIPDAAIEAMLSSETGPSAFATYVAEMGLPVSDLTRQDYANALRHQRFDLDTKQFLTFTAEGHRVEYASLPVIDEAAADQDVPAVQVIGPFAKASGLGQATRLSAEMVEASGLSLNRVNFGLDNPAPEGFSRAEAVSGYQRAQINLFHLNAEAIPLAAAYQPDTFSGAYNIGYFFWELDSPGACHYLGMEMLDEIWVSSEFGVSVFQPHTDKPVVNVGMSFEALPDISRDEARAFLKKTAKLNSEDFVFLATFDSFSFVQRKNPLGVLAAFRDAFPVERNVRLVIKTQNRTRVADPAQIAIWKDVDKILANDDRIVLINETMQYEDLLRLKAGADAYISLHRSEGWGFGMIEAMNLNVPVICTGYSGNMEFCTEETAWLVDYEERLLEQGEYIFVRLGSFWAEPDVASASYQLRALYDDPVERERKAAAAYDFIQSKFSKQAISQRYARRLHEIIGDLDEGIRNAG</sequence>
<dbReference type="Pfam" id="PF00534">
    <property type="entry name" value="Glycos_transf_1"/>
    <property type="match status" value="1"/>
</dbReference>
<organism evidence="2 3">
    <name type="scientific">Poseidonocella pacifica</name>
    <dbReference type="NCBI Taxonomy" id="871651"/>
    <lineage>
        <taxon>Bacteria</taxon>
        <taxon>Pseudomonadati</taxon>
        <taxon>Pseudomonadota</taxon>
        <taxon>Alphaproteobacteria</taxon>
        <taxon>Rhodobacterales</taxon>
        <taxon>Roseobacteraceae</taxon>
        <taxon>Poseidonocella</taxon>
    </lineage>
</organism>
<keyword evidence="3" id="KW-1185">Reference proteome</keyword>
<evidence type="ECO:0000313" key="2">
    <source>
        <dbReference type="EMBL" id="SFB04255.1"/>
    </source>
</evidence>
<proteinExistence type="predicted"/>
<dbReference type="PANTHER" id="PTHR46656">
    <property type="entry name" value="PUTATIVE-RELATED"/>
    <property type="match status" value="1"/>
</dbReference>
<dbReference type="AlphaFoldDB" id="A0A1I0XT65"/>
<dbReference type="RefSeq" id="WP_175501265.1">
    <property type="nucleotide sequence ID" value="NZ_FOJU01000004.1"/>
</dbReference>
<evidence type="ECO:0000313" key="3">
    <source>
        <dbReference type="Proteomes" id="UP000198796"/>
    </source>
</evidence>
<dbReference type="STRING" id="871651.SAMN05421688_2468"/>
<dbReference type="SUPFAM" id="SSF53756">
    <property type="entry name" value="UDP-Glycosyltransferase/glycogen phosphorylase"/>
    <property type="match status" value="1"/>
</dbReference>
<dbReference type="GO" id="GO:0016757">
    <property type="term" value="F:glycosyltransferase activity"/>
    <property type="evidence" value="ECO:0007669"/>
    <property type="project" value="InterPro"/>
</dbReference>
<evidence type="ECO:0000259" key="1">
    <source>
        <dbReference type="Pfam" id="PF00534"/>
    </source>
</evidence>
<gene>
    <name evidence="2" type="ORF">SAMN05421688_2468</name>
</gene>
<dbReference type="InterPro" id="IPR001296">
    <property type="entry name" value="Glyco_trans_1"/>
</dbReference>
<accession>A0A1I0XT65</accession>
<name>A0A1I0XT65_9RHOB</name>
<dbReference type="EMBL" id="FOJU01000004">
    <property type="protein sequence ID" value="SFB04255.1"/>
    <property type="molecule type" value="Genomic_DNA"/>
</dbReference>
<dbReference type="Gene3D" id="3.40.50.2000">
    <property type="entry name" value="Glycogen Phosphorylase B"/>
    <property type="match status" value="1"/>
</dbReference>
<feature type="domain" description="Glycosyl transferase family 1" evidence="1">
    <location>
        <begin position="642"/>
        <end position="717"/>
    </location>
</feature>
<protein>
    <submittedName>
        <fullName evidence="2">Glycosyl transferases group 1</fullName>
    </submittedName>
</protein>
<keyword evidence="2" id="KW-0808">Transferase</keyword>
<dbReference type="PANTHER" id="PTHR46656:SF3">
    <property type="entry name" value="PUTATIVE-RELATED"/>
    <property type="match status" value="1"/>
</dbReference>
<reference evidence="2 3" key="1">
    <citation type="submission" date="2016-10" db="EMBL/GenBank/DDBJ databases">
        <authorList>
            <person name="de Groot N.N."/>
        </authorList>
    </citation>
    <scope>NUCLEOTIDE SEQUENCE [LARGE SCALE GENOMIC DNA]</scope>
    <source>
        <strain evidence="2 3">DSM 29316</strain>
    </source>
</reference>